<accession>A0A067SDU9</accession>
<evidence type="ECO:0008006" key="3">
    <source>
        <dbReference type="Google" id="ProtNLM"/>
    </source>
</evidence>
<reference evidence="2" key="1">
    <citation type="journal article" date="2014" name="Proc. Natl. Acad. Sci. U.S.A.">
        <title>Extensive sampling of basidiomycete genomes demonstrates inadequacy of the white-rot/brown-rot paradigm for wood decay fungi.</title>
        <authorList>
            <person name="Riley R."/>
            <person name="Salamov A.A."/>
            <person name="Brown D.W."/>
            <person name="Nagy L.G."/>
            <person name="Floudas D."/>
            <person name="Held B.W."/>
            <person name="Levasseur A."/>
            <person name="Lombard V."/>
            <person name="Morin E."/>
            <person name="Otillar R."/>
            <person name="Lindquist E.A."/>
            <person name="Sun H."/>
            <person name="LaButti K.M."/>
            <person name="Schmutz J."/>
            <person name="Jabbour D."/>
            <person name="Luo H."/>
            <person name="Baker S.E."/>
            <person name="Pisabarro A.G."/>
            <person name="Walton J.D."/>
            <person name="Blanchette R.A."/>
            <person name="Henrissat B."/>
            <person name="Martin F."/>
            <person name="Cullen D."/>
            <person name="Hibbett D.S."/>
            <person name="Grigoriev I.V."/>
        </authorList>
    </citation>
    <scope>NUCLEOTIDE SEQUENCE [LARGE SCALE GENOMIC DNA]</scope>
    <source>
        <strain evidence="2">CBS 339.88</strain>
    </source>
</reference>
<proteinExistence type="predicted"/>
<name>A0A067SDU9_GALM3</name>
<dbReference type="Proteomes" id="UP000027222">
    <property type="component" value="Unassembled WGS sequence"/>
</dbReference>
<dbReference type="HOGENOM" id="CLU_083074_0_0_1"/>
<organism evidence="1 2">
    <name type="scientific">Galerina marginata (strain CBS 339.88)</name>
    <dbReference type="NCBI Taxonomy" id="685588"/>
    <lineage>
        <taxon>Eukaryota</taxon>
        <taxon>Fungi</taxon>
        <taxon>Dikarya</taxon>
        <taxon>Basidiomycota</taxon>
        <taxon>Agaricomycotina</taxon>
        <taxon>Agaricomycetes</taxon>
        <taxon>Agaricomycetidae</taxon>
        <taxon>Agaricales</taxon>
        <taxon>Agaricineae</taxon>
        <taxon>Strophariaceae</taxon>
        <taxon>Galerina</taxon>
    </lineage>
</organism>
<evidence type="ECO:0000313" key="2">
    <source>
        <dbReference type="Proteomes" id="UP000027222"/>
    </source>
</evidence>
<keyword evidence="2" id="KW-1185">Reference proteome</keyword>
<dbReference type="OrthoDB" id="4230923at2759"/>
<evidence type="ECO:0000313" key="1">
    <source>
        <dbReference type="EMBL" id="KDR65914.1"/>
    </source>
</evidence>
<protein>
    <recommendedName>
        <fullName evidence="3">CCHC-type domain-containing protein</fullName>
    </recommendedName>
</protein>
<feature type="non-terminal residue" evidence="1">
    <location>
        <position position="226"/>
    </location>
</feature>
<dbReference type="AlphaFoldDB" id="A0A067SDU9"/>
<sequence length="226" mass="25696">MKNKEAAEWLMEGQRQKAFLEKMGGAAIIKERKFQVVVEYVPVSFLPEKEGEIRKQEDTDQAIRAIEQTNGIENGTITAFVYIKHFLRRKPGQKTAHAIVSFRKATGANHAIEHGMFIEGKRVWARKHTQDPQRCYRCQATDANHTAAQCTAQEDICGRCGTIADHRTKDCQATNPDNFHCPNCNTRGHGAADRRCPKFLAAVERVRARRPETQLRYYPTADPATW</sequence>
<dbReference type="STRING" id="685588.A0A067SDU9"/>
<dbReference type="EMBL" id="KL142430">
    <property type="protein sequence ID" value="KDR65914.1"/>
    <property type="molecule type" value="Genomic_DNA"/>
</dbReference>
<gene>
    <name evidence="1" type="ORF">GALMADRAFT_51130</name>
</gene>